<evidence type="ECO:0000256" key="1">
    <source>
        <dbReference type="SAM" id="SignalP"/>
    </source>
</evidence>
<feature type="signal peptide" evidence="1">
    <location>
        <begin position="1"/>
        <end position="18"/>
    </location>
</feature>
<evidence type="ECO:0000313" key="3">
    <source>
        <dbReference type="Proteomes" id="UP000615760"/>
    </source>
</evidence>
<organism evidence="2 3">
    <name type="scientific">Flavobacterium suaedae</name>
    <dbReference type="NCBI Taxonomy" id="1767027"/>
    <lineage>
        <taxon>Bacteria</taxon>
        <taxon>Pseudomonadati</taxon>
        <taxon>Bacteroidota</taxon>
        <taxon>Flavobacteriia</taxon>
        <taxon>Flavobacteriales</taxon>
        <taxon>Flavobacteriaceae</taxon>
        <taxon>Flavobacterium</taxon>
    </lineage>
</organism>
<comment type="caution">
    <text evidence="2">The sequence shown here is derived from an EMBL/GenBank/DDBJ whole genome shotgun (WGS) entry which is preliminary data.</text>
</comment>
<evidence type="ECO:0008006" key="4">
    <source>
        <dbReference type="Google" id="ProtNLM"/>
    </source>
</evidence>
<dbReference type="EMBL" id="BMJE01000006">
    <property type="protein sequence ID" value="GGB82870.1"/>
    <property type="molecule type" value="Genomic_DNA"/>
</dbReference>
<proteinExistence type="predicted"/>
<feature type="chain" id="PRO_5045353877" description="DUF4468 domain-containing protein" evidence="1">
    <location>
        <begin position="19"/>
        <end position="176"/>
    </location>
</feature>
<protein>
    <recommendedName>
        <fullName evidence="4">DUF4468 domain-containing protein</fullName>
    </recommendedName>
</protein>
<keyword evidence="1" id="KW-0732">Signal</keyword>
<dbReference type="Proteomes" id="UP000615760">
    <property type="component" value="Unassembled WGS sequence"/>
</dbReference>
<dbReference type="RefSeq" id="WP_188621509.1">
    <property type="nucleotide sequence ID" value="NZ_BMJE01000006.1"/>
</dbReference>
<name>A0ABQ1JZA4_9FLAO</name>
<accession>A0ABQ1JZA4</accession>
<sequence>MKKLLLFALLIISLSLQAQNKGYITGLKKLTLQETSEIASEIASYSNMKLRLYEVKETPAIQTLSYKYVPAELTDEQVSHYKYSAEQAKSFIIVDFSFYMDGENKDLGNIGAKQYRLNEVKAKYKVVFTYWKKYFRPDAELVTTINSYKHQRFKDYESKIDSYIRKNGDIWELHNN</sequence>
<keyword evidence="3" id="KW-1185">Reference proteome</keyword>
<evidence type="ECO:0000313" key="2">
    <source>
        <dbReference type="EMBL" id="GGB82870.1"/>
    </source>
</evidence>
<gene>
    <name evidence="2" type="ORF">GCM10007424_23620</name>
</gene>
<reference evidence="3" key="1">
    <citation type="journal article" date="2019" name="Int. J. Syst. Evol. Microbiol.">
        <title>The Global Catalogue of Microorganisms (GCM) 10K type strain sequencing project: providing services to taxonomists for standard genome sequencing and annotation.</title>
        <authorList>
            <consortium name="The Broad Institute Genomics Platform"/>
            <consortium name="The Broad Institute Genome Sequencing Center for Infectious Disease"/>
            <person name="Wu L."/>
            <person name="Ma J."/>
        </authorList>
    </citation>
    <scope>NUCLEOTIDE SEQUENCE [LARGE SCALE GENOMIC DNA]</scope>
    <source>
        <strain evidence="3">CGMCC 1.15461</strain>
    </source>
</reference>